<name>A0AAD7BIH3_MYCRO</name>
<gene>
    <name evidence="1" type="ORF">B0H17DRAFT_1151715</name>
</gene>
<proteinExistence type="predicted"/>
<dbReference type="EMBL" id="JARKIE010000661">
    <property type="protein sequence ID" value="KAJ7621831.1"/>
    <property type="molecule type" value="Genomic_DNA"/>
</dbReference>
<organism evidence="1 2">
    <name type="scientific">Mycena rosella</name>
    <name type="common">Pink bonnet</name>
    <name type="synonym">Agaricus rosellus</name>
    <dbReference type="NCBI Taxonomy" id="1033263"/>
    <lineage>
        <taxon>Eukaryota</taxon>
        <taxon>Fungi</taxon>
        <taxon>Dikarya</taxon>
        <taxon>Basidiomycota</taxon>
        <taxon>Agaricomycotina</taxon>
        <taxon>Agaricomycetes</taxon>
        <taxon>Agaricomycetidae</taxon>
        <taxon>Agaricales</taxon>
        <taxon>Marasmiineae</taxon>
        <taxon>Mycenaceae</taxon>
        <taxon>Mycena</taxon>
    </lineage>
</organism>
<reference evidence="1" key="1">
    <citation type="submission" date="2023-03" db="EMBL/GenBank/DDBJ databases">
        <title>Massive genome expansion in bonnet fungi (Mycena s.s.) driven by repeated elements and novel gene families across ecological guilds.</title>
        <authorList>
            <consortium name="Lawrence Berkeley National Laboratory"/>
            <person name="Harder C.B."/>
            <person name="Miyauchi S."/>
            <person name="Viragh M."/>
            <person name="Kuo A."/>
            <person name="Thoen E."/>
            <person name="Andreopoulos B."/>
            <person name="Lu D."/>
            <person name="Skrede I."/>
            <person name="Drula E."/>
            <person name="Henrissat B."/>
            <person name="Morin E."/>
            <person name="Kohler A."/>
            <person name="Barry K."/>
            <person name="LaButti K."/>
            <person name="Morin E."/>
            <person name="Salamov A."/>
            <person name="Lipzen A."/>
            <person name="Mereny Z."/>
            <person name="Hegedus B."/>
            <person name="Baldrian P."/>
            <person name="Stursova M."/>
            <person name="Weitz H."/>
            <person name="Taylor A."/>
            <person name="Grigoriev I.V."/>
            <person name="Nagy L.G."/>
            <person name="Martin F."/>
            <person name="Kauserud H."/>
        </authorList>
    </citation>
    <scope>NUCLEOTIDE SEQUENCE</scope>
    <source>
        <strain evidence="1">CBHHK067</strain>
    </source>
</reference>
<dbReference type="AlphaFoldDB" id="A0AAD7BIH3"/>
<accession>A0AAD7BIH3</accession>
<dbReference type="Proteomes" id="UP001221757">
    <property type="component" value="Unassembled WGS sequence"/>
</dbReference>
<protein>
    <submittedName>
        <fullName evidence="1">Uncharacterized protein</fullName>
    </submittedName>
</protein>
<evidence type="ECO:0000313" key="1">
    <source>
        <dbReference type="EMBL" id="KAJ7621831.1"/>
    </source>
</evidence>
<evidence type="ECO:0000313" key="2">
    <source>
        <dbReference type="Proteomes" id="UP001221757"/>
    </source>
</evidence>
<keyword evidence="2" id="KW-1185">Reference proteome</keyword>
<sequence>MNTHVGEGFQQEMSIMDENEETMARIQMAFDEWLKSQEGDEKESVLGPSNSGSSAHWKLGLADTQVTTVCIEACNQHNPSFREFNLKLREYLAHYHPLYFVRPDQDMQVSVNHVTF</sequence>
<comment type="caution">
    <text evidence="1">The sequence shown here is derived from an EMBL/GenBank/DDBJ whole genome shotgun (WGS) entry which is preliminary data.</text>
</comment>